<evidence type="ECO:0000313" key="1">
    <source>
        <dbReference type="EMBL" id="MEA5364712.1"/>
    </source>
</evidence>
<dbReference type="Proteomes" id="UP001304298">
    <property type="component" value="Unassembled WGS sequence"/>
</dbReference>
<organism evidence="1 2">
    <name type="scientific">Amycolatopsis heterodermiae</name>
    <dbReference type="NCBI Taxonomy" id="3110235"/>
    <lineage>
        <taxon>Bacteria</taxon>
        <taxon>Bacillati</taxon>
        <taxon>Actinomycetota</taxon>
        <taxon>Actinomycetes</taxon>
        <taxon>Pseudonocardiales</taxon>
        <taxon>Pseudonocardiaceae</taxon>
        <taxon>Amycolatopsis</taxon>
    </lineage>
</organism>
<evidence type="ECO:0000313" key="2">
    <source>
        <dbReference type="Proteomes" id="UP001304298"/>
    </source>
</evidence>
<gene>
    <name evidence="1" type="ORF">VA596_34635</name>
</gene>
<keyword evidence="2" id="KW-1185">Reference proteome</keyword>
<name>A0ABU5REL7_9PSEU</name>
<protein>
    <submittedName>
        <fullName evidence="1">Uncharacterized protein</fullName>
    </submittedName>
</protein>
<dbReference type="EMBL" id="JAYFSI010000010">
    <property type="protein sequence ID" value="MEA5364712.1"/>
    <property type="molecule type" value="Genomic_DNA"/>
</dbReference>
<reference evidence="1 2" key="1">
    <citation type="submission" date="2023-12" db="EMBL/GenBank/DDBJ databases">
        <title>Amycolatopsis sp. V23-08.</title>
        <authorList>
            <person name="Somphong A."/>
        </authorList>
    </citation>
    <scope>NUCLEOTIDE SEQUENCE [LARGE SCALE GENOMIC DNA]</scope>
    <source>
        <strain evidence="1 2">V23-08</strain>
    </source>
</reference>
<comment type="caution">
    <text evidence="1">The sequence shown here is derived from an EMBL/GenBank/DDBJ whole genome shotgun (WGS) entry which is preliminary data.</text>
</comment>
<proteinExistence type="predicted"/>
<dbReference type="RefSeq" id="WP_323332702.1">
    <property type="nucleotide sequence ID" value="NZ_JAYFSI010000010.1"/>
</dbReference>
<accession>A0ABU5REL7</accession>
<sequence length="62" mass="7068">MAENDVLSQMLDAWRDDIESVPFPQFGELLIPRQQARPLAERRCTARPSVARVTNATRRTDA</sequence>